<dbReference type="InterPro" id="IPR023271">
    <property type="entry name" value="Aquaporin-like"/>
</dbReference>
<evidence type="ECO:0000256" key="4">
    <source>
        <dbReference type="ARBA" id="ARBA00023136"/>
    </source>
</evidence>
<keyword evidence="2 5" id="KW-0812">Transmembrane</keyword>
<feature type="transmembrane region" description="Helical" evidence="5">
    <location>
        <begin position="70"/>
        <end position="93"/>
    </location>
</feature>
<gene>
    <name evidence="6" type="ORF">BOCO_1147</name>
</gene>
<evidence type="ECO:0000256" key="5">
    <source>
        <dbReference type="SAM" id="Phobius"/>
    </source>
</evidence>
<keyword evidence="3 5" id="KW-1133">Transmembrane helix</keyword>
<dbReference type="PANTHER" id="PTHR30520">
    <property type="entry name" value="FORMATE TRANSPORTER-RELATED"/>
    <property type="match status" value="1"/>
</dbReference>
<name>A0A261EQF7_9BIFI</name>
<dbReference type="GO" id="GO:0005886">
    <property type="term" value="C:plasma membrane"/>
    <property type="evidence" value="ECO:0007669"/>
    <property type="project" value="TreeGrafter"/>
</dbReference>
<evidence type="ECO:0000256" key="3">
    <source>
        <dbReference type="ARBA" id="ARBA00022989"/>
    </source>
</evidence>
<accession>A0A261EQF7</accession>
<evidence type="ECO:0000256" key="2">
    <source>
        <dbReference type="ARBA" id="ARBA00022692"/>
    </source>
</evidence>
<dbReference type="EMBL" id="MWWS01000006">
    <property type="protein sequence ID" value="OZG49087.1"/>
    <property type="molecule type" value="Genomic_DNA"/>
</dbReference>
<feature type="transmembrane region" description="Helical" evidence="5">
    <location>
        <begin position="99"/>
        <end position="122"/>
    </location>
</feature>
<feature type="transmembrane region" description="Helical" evidence="5">
    <location>
        <begin position="275"/>
        <end position="298"/>
    </location>
</feature>
<dbReference type="Pfam" id="PF01226">
    <property type="entry name" value="Form_Nir_trans"/>
    <property type="match status" value="1"/>
</dbReference>
<keyword evidence="4 5" id="KW-0472">Membrane</keyword>
<dbReference type="Gene3D" id="1.20.1080.10">
    <property type="entry name" value="Glycerol uptake facilitator protein"/>
    <property type="match status" value="1"/>
</dbReference>
<sequence>MPVRNRIMPIQQRLNEPLANSQAASAPSANIDESLKPLFPGRTFISNVLEVVDSKNTMTGKMTGKYLQRAIMAGILVATFFTAFFSIVGQFSAAPTNPGLILVGRVIGAFTFGWALVLIYYTNSELLTSNMMVITIGSYHRKISWLDSLRILTLCLLGNLIGVLIVATILRFSTIISGSTLTQMLAAASTKTGYVLNGWSGVTDLLVRAIFCNFCINIAMLMVYNGKLTNDFTKCTIMVVAVFVFSFCGFEHSIADSALFLILGLHGLVNVRLAIAVVFVAMLGNFIGGGILIGLNFATMNDERRYSASPKNVDATLTSTQ</sequence>
<dbReference type="Proteomes" id="UP000216004">
    <property type="component" value="Unassembled WGS sequence"/>
</dbReference>
<feature type="transmembrane region" description="Helical" evidence="5">
    <location>
        <begin position="236"/>
        <end position="255"/>
    </location>
</feature>
<keyword evidence="7" id="KW-1185">Reference proteome</keyword>
<evidence type="ECO:0000256" key="1">
    <source>
        <dbReference type="ARBA" id="ARBA00004141"/>
    </source>
</evidence>
<organism evidence="6 7">
    <name type="scientific">Bombiscardovia coagulans</name>
    <dbReference type="NCBI Taxonomy" id="686666"/>
    <lineage>
        <taxon>Bacteria</taxon>
        <taxon>Bacillati</taxon>
        <taxon>Actinomycetota</taxon>
        <taxon>Actinomycetes</taxon>
        <taxon>Bifidobacteriales</taxon>
        <taxon>Bifidobacteriaceae</taxon>
        <taxon>Bombiscardovia</taxon>
    </lineage>
</organism>
<feature type="transmembrane region" description="Helical" evidence="5">
    <location>
        <begin position="205"/>
        <end position="224"/>
    </location>
</feature>
<evidence type="ECO:0000313" key="7">
    <source>
        <dbReference type="Proteomes" id="UP000216004"/>
    </source>
</evidence>
<dbReference type="AlphaFoldDB" id="A0A261EQF7"/>
<comment type="caution">
    <text evidence="6">The sequence shown here is derived from an EMBL/GenBank/DDBJ whole genome shotgun (WGS) entry which is preliminary data.</text>
</comment>
<protein>
    <submittedName>
        <fullName evidence="6">Formate/nitrite transporter</fullName>
    </submittedName>
</protein>
<dbReference type="InterPro" id="IPR000292">
    <property type="entry name" value="For/NO2_transpt"/>
</dbReference>
<evidence type="ECO:0000313" key="6">
    <source>
        <dbReference type="EMBL" id="OZG49087.1"/>
    </source>
</evidence>
<dbReference type="GO" id="GO:0015499">
    <property type="term" value="F:formate transmembrane transporter activity"/>
    <property type="evidence" value="ECO:0007669"/>
    <property type="project" value="TreeGrafter"/>
</dbReference>
<feature type="transmembrane region" description="Helical" evidence="5">
    <location>
        <begin position="151"/>
        <end position="172"/>
    </location>
</feature>
<dbReference type="PANTHER" id="PTHR30520:SF8">
    <property type="entry name" value="NITRITE TRANSPORTER NIRC"/>
    <property type="match status" value="1"/>
</dbReference>
<comment type="subcellular location">
    <subcellularLocation>
        <location evidence="1">Membrane</location>
        <topology evidence="1">Multi-pass membrane protein</topology>
    </subcellularLocation>
</comment>
<reference evidence="6 7" key="1">
    <citation type="journal article" date="2017" name="BMC Genomics">
        <title>Comparative genomic and phylogenomic analyses of the Bifidobacteriaceae family.</title>
        <authorList>
            <person name="Lugli G.A."/>
            <person name="Milani C."/>
            <person name="Turroni F."/>
            <person name="Duranti S."/>
            <person name="Mancabelli L."/>
            <person name="Mangifesta M."/>
            <person name="Ferrario C."/>
            <person name="Modesto M."/>
            <person name="Mattarelli P."/>
            <person name="Jiri K."/>
            <person name="van Sinderen D."/>
            <person name="Ventura M."/>
        </authorList>
    </citation>
    <scope>NUCLEOTIDE SEQUENCE [LARGE SCALE GENOMIC DNA]</scope>
    <source>
        <strain evidence="6 7">DSM 22924</strain>
    </source>
</reference>
<proteinExistence type="predicted"/>